<protein>
    <submittedName>
        <fullName evidence="1">Uncharacterized protein</fullName>
    </submittedName>
</protein>
<feature type="non-terminal residue" evidence="1">
    <location>
        <position position="1"/>
    </location>
</feature>
<sequence length="152" mass="17346">SRRDCANSFLLLEIHFHYFSFALLFIYVKQGQTSSSGTRCFISNENEAMKFRNNATYDKFMRVLATNYVAKDPMQDKACGHLGYCALRELTYFEIGESFCFDSLHGLYAGAFASNCVPVVHSLAHIHQTLWKFGPLHNYSTFNFESTIGEHA</sequence>
<evidence type="ECO:0000313" key="2">
    <source>
        <dbReference type="Proteomes" id="UP000676336"/>
    </source>
</evidence>
<organism evidence="1 2">
    <name type="scientific">Rotaria magnacalcarata</name>
    <dbReference type="NCBI Taxonomy" id="392030"/>
    <lineage>
        <taxon>Eukaryota</taxon>
        <taxon>Metazoa</taxon>
        <taxon>Spiralia</taxon>
        <taxon>Gnathifera</taxon>
        <taxon>Rotifera</taxon>
        <taxon>Eurotatoria</taxon>
        <taxon>Bdelloidea</taxon>
        <taxon>Philodinida</taxon>
        <taxon>Philodinidae</taxon>
        <taxon>Rotaria</taxon>
    </lineage>
</organism>
<reference evidence="1" key="1">
    <citation type="submission" date="2021-02" db="EMBL/GenBank/DDBJ databases">
        <authorList>
            <person name="Nowell W R."/>
        </authorList>
    </citation>
    <scope>NUCLEOTIDE SEQUENCE</scope>
</reference>
<accession>A0A8S3B968</accession>
<name>A0A8S3B968_9BILA</name>
<dbReference type="AlphaFoldDB" id="A0A8S3B968"/>
<comment type="caution">
    <text evidence="1">The sequence shown here is derived from an EMBL/GenBank/DDBJ whole genome shotgun (WGS) entry which is preliminary data.</text>
</comment>
<proteinExistence type="predicted"/>
<gene>
    <name evidence="1" type="ORF">SMN809_LOCUS46981</name>
</gene>
<dbReference type="Proteomes" id="UP000676336">
    <property type="component" value="Unassembled WGS sequence"/>
</dbReference>
<dbReference type="EMBL" id="CAJOBI010147467">
    <property type="protein sequence ID" value="CAF4796254.1"/>
    <property type="molecule type" value="Genomic_DNA"/>
</dbReference>
<evidence type="ECO:0000313" key="1">
    <source>
        <dbReference type="EMBL" id="CAF4796254.1"/>
    </source>
</evidence>